<evidence type="ECO:0000256" key="3">
    <source>
        <dbReference type="ARBA" id="ARBA00023163"/>
    </source>
</evidence>
<name>A0A328U3S3_9BACL</name>
<dbReference type="PANTHER" id="PTHR43280:SF2">
    <property type="entry name" value="HTH-TYPE TRANSCRIPTIONAL REGULATOR EXSA"/>
    <property type="match status" value="1"/>
</dbReference>
<dbReference type="InterPro" id="IPR018062">
    <property type="entry name" value="HTH_AraC-typ_CS"/>
</dbReference>
<evidence type="ECO:0000313" key="6">
    <source>
        <dbReference type="Proteomes" id="UP000249260"/>
    </source>
</evidence>
<dbReference type="Proteomes" id="UP000249260">
    <property type="component" value="Unassembled WGS sequence"/>
</dbReference>
<dbReference type="Pfam" id="PF12833">
    <property type="entry name" value="HTH_18"/>
    <property type="match status" value="1"/>
</dbReference>
<dbReference type="EMBL" id="QLUW01000001">
    <property type="protein sequence ID" value="RAP77438.1"/>
    <property type="molecule type" value="Genomic_DNA"/>
</dbReference>
<dbReference type="Gene3D" id="1.10.10.60">
    <property type="entry name" value="Homeodomain-like"/>
    <property type="match status" value="2"/>
</dbReference>
<reference evidence="5 6" key="1">
    <citation type="submission" date="2018-06" db="EMBL/GenBank/DDBJ databases">
        <title>Paenibacillus montanisoli sp. nov., isolated from mountain area soil.</title>
        <authorList>
            <person name="Wu M."/>
        </authorList>
    </citation>
    <scope>NUCLEOTIDE SEQUENCE [LARGE SCALE GENOMIC DNA]</scope>
    <source>
        <strain evidence="5 6">RA17</strain>
    </source>
</reference>
<keyword evidence="2" id="KW-0238">DNA-binding</keyword>
<dbReference type="PROSITE" id="PS01124">
    <property type="entry name" value="HTH_ARAC_FAMILY_2"/>
    <property type="match status" value="1"/>
</dbReference>
<keyword evidence="6" id="KW-1185">Reference proteome</keyword>
<sequence length="290" mass="33385">MTQRVEANRLYEESIVELPAPPLPYFWEAGRSDFRVGDRHPNRRNLGIFDLLIVVHGELHIGENGKEWALGEGDTLLLLPDGEHYSVKPCERETTFYWVHFEHVAWGQGTFKDEASLAKLPFSHPYSLRIPKHCSLSAPQAVFDLMKQLLALPVGDRFWEEQHLLARILALLDAGRSGAASSPATRLAEKAASYLQQNYRKEITNETLAEALHFHPNYVVRCMKVKYGVTPIHYLLQFRLDRAKQLLVSTEWPIERIAEEVGFRYSPYFSACFKRSVGMSPLRFRKQYVN</sequence>
<gene>
    <name evidence="5" type="ORF">DL346_02855</name>
</gene>
<proteinExistence type="predicted"/>
<dbReference type="SUPFAM" id="SSF46689">
    <property type="entry name" value="Homeodomain-like"/>
    <property type="match status" value="2"/>
</dbReference>
<dbReference type="GO" id="GO:0043565">
    <property type="term" value="F:sequence-specific DNA binding"/>
    <property type="evidence" value="ECO:0007669"/>
    <property type="project" value="InterPro"/>
</dbReference>
<dbReference type="InterPro" id="IPR003313">
    <property type="entry name" value="AraC-bd"/>
</dbReference>
<dbReference type="GO" id="GO:0003700">
    <property type="term" value="F:DNA-binding transcription factor activity"/>
    <property type="evidence" value="ECO:0007669"/>
    <property type="project" value="InterPro"/>
</dbReference>
<organism evidence="5 6">
    <name type="scientific">Paenibacillus montanisoli</name>
    <dbReference type="NCBI Taxonomy" id="2081970"/>
    <lineage>
        <taxon>Bacteria</taxon>
        <taxon>Bacillati</taxon>
        <taxon>Bacillota</taxon>
        <taxon>Bacilli</taxon>
        <taxon>Bacillales</taxon>
        <taxon>Paenibacillaceae</taxon>
        <taxon>Paenibacillus</taxon>
    </lineage>
</organism>
<evidence type="ECO:0000313" key="5">
    <source>
        <dbReference type="EMBL" id="RAP77438.1"/>
    </source>
</evidence>
<dbReference type="InterPro" id="IPR018060">
    <property type="entry name" value="HTH_AraC"/>
</dbReference>
<protein>
    <submittedName>
        <fullName evidence="5">AraC family transcriptional regulator</fullName>
    </submittedName>
</protein>
<dbReference type="PANTHER" id="PTHR43280">
    <property type="entry name" value="ARAC-FAMILY TRANSCRIPTIONAL REGULATOR"/>
    <property type="match status" value="1"/>
</dbReference>
<dbReference type="PROSITE" id="PS00041">
    <property type="entry name" value="HTH_ARAC_FAMILY_1"/>
    <property type="match status" value="1"/>
</dbReference>
<evidence type="ECO:0000256" key="2">
    <source>
        <dbReference type="ARBA" id="ARBA00023125"/>
    </source>
</evidence>
<dbReference type="InterPro" id="IPR009057">
    <property type="entry name" value="Homeodomain-like_sf"/>
</dbReference>
<dbReference type="SMART" id="SM00342">
    <property type="entry name" value="HTH_ARAC"/>
    <property type="match status" value="1"/>
</dbReference>
<feature type="domain" description="HTH araC/xylS-type" evidence="4">
    <location>
        <begin position="189"/>
        <end position="287"/>
    </location>
</feature>
<keyword evidence="3" id="KW-0804">Transcription</keyword>
<dbReference type="Pfam" id="PF02311">
    <property type="entry name" value="AraC_binding"/>
    <property type="match status" value="1"/>
</dbReference>
<dbReference type="OrthoDB" id="192171at2"/>
<evidence type="ECO:0000259" key="4">
    <source>
        <dbReference type="PROSITE" id="PS01124"/>
    </source>
</evidence>
<keyword evidence="1" id="KW-0805">Transcription regulation</keyword>
<comment type="caution">
    <text evidence="5">The sequence shown here is derived from an EMBL/GenBank/DDBJ whole genome shotgun (WGS) entry which is preliminary data.</text>
</comment>
<dbReference type="AlphaFoldDB" id="A0A328U3S3"/>
<accession>A0A328U3S3</accession>
<dbReference type="InterPro" id="IPR037923">
    <property type="entry name" value="HTH-like"/>
</dbReference>
<dbReference type="SUPFAM" id="SSF51215">
    <property type="entry name" value="Regulatory protein AraC"/>
    <property type="match status" value="1"/>
</dbReference>
<evidence type="ECO:0000256" key="1">
    <source>
        <dbReference type="ARBA" id="ARBA00023015"/>
    </source>
</evidence>